<keyword evidence="4 7" id="KW-1133">Transmembrane helix</keyword>
<proteinExistence type="inferred from homology"/>
<dbReference type="GO" id="GO:0005783">
    <property type="term" value="C:endoplasmic reticulum"/>
    <property type="evidence" value="ECO:0007669"/>
    <property type="project" value="TreeGrafter"/>
</dbReference>
<name>A0A813LMA4_POLGL</name>
<comment type="subcellular location">
    <subcellularLocation>
        <location evidence="1">Membrane</location>
        <topology evidence="1">Multi-pass membrane protein</topology>
    </subcellularLocation>
</comment>
<keyword evidence="5 7" id="KW-0472">Membrane</keyword>
<gene>
    <name evidence="8" type="ORF">PGLA2088_LOCUS47485</name>
</gene>
<evidence type="ECO:0000313" key="9">
    <source>
        <dbReference type="Proteomes" id="UP000626109"/>
    </source>
</evidence>
<dbReference type="AlphaFoldDB" id="A0A813LMA4"/>
<dbReference type="GO" id="GO:0005794">
    <property type="term" value="C:Golgi apparatus"/>
    <property type="evidence" value="ECO:0007669"/>
    <property type="project" value="TreeGrafter"/>
</dbReference>
<evidence type="ECO:0000256" key="4">
    <source>
        <dbReference type="ARBA" id="ARBA00022989"/>
    </source>
</evidence>
<comment type="caution">
    <text evidence="8">The sequence shown here is derived from an EMBL/GenBank/DDBJ whole genome shotgun (WGS) entry which is preliminary data.</text>
</comment>
<evidence type="ECO:0000256" key="3">
    <source>
        <dbReference type="ARBA" id="ARBA00022692"/>
    </source>
</evidence>
<evidence type="ECO:0000256" key="5">
    <source>
        <dbReference type="ARBA" id="ARBA00023136"/>
    </source>
</evidence>
<evidence type="ECO:0000313" key="8">
    <source>
        <dbReference type="EMBL" id="CAE8734784.1"/>
    </source>
</evidence>
<feature type="region of interest" description="Disordered" evidence="6">
    <location>
        <begin position="144"/>
        <end position="165"/>
    </location>
</feature>
<feature type="compositionally biased region" description="Basic and acidic residues" evidence="6">
    <location>
        <begin position="63"/>
        <end position="91"/>
    </location>
</feature>
<dbReference type="GO" id="GO:0005886">
    <property type="term" value="C:plasma membrane"/>
    <property type="evidence" value="ECO:0007669"/>
    <property type="project" value="TreeGrafter"/>
</dbReference>
<reference evidence="8" key="1">
    <citation type="submission" date="2021-02" db="EMBL/GenBank/DDBJ databases">
        <authorList>
            <person name="Dougan E. K."/>
            <person name="Rhodes N."/>
            <person name="Thang M."/>
            <person name="Chan C."/>
        </authorList>
    </citation>
    <scope>NUCLEOTIDE SEQUENCE</scope>
</reference>
<evidence type="ECO:0000256" key="6">
    <source>
        <dbReference type="SAM" id="MobiDB-lite"/>
    </source>
</evidence>
<dbReference type="PANTHER" id="PTHR10926">
    <property type="entry name" value="CELL CYCLE CONTROL PROTEIN 50"/>
    <property type="match status" value="1"/>
</dbReference>
<keyword evidence="3 7" id="KW-0812">Transmembrane</keyword>
<feature type="transmembrane region" description="Helical" evidence="7">
    <location>
        <begin position="203"/>
        <end position="222"/>
    </location>
</feature>
<feature type="region of interest" description="Disordered" evidence="6">
    <location>
        <begin position="45"/>
        <end position="122"/>
    </location>
</feature>
<dbReference type="Pfam" id="PF03381">
    <property type="entry name" value="CDC50"/>
    <property type="match status" value="1"/>
</dbReference>
<evidence type="ECO:0000256" key="2">
    <source>
        <dbReference type="ARBA" id="ARBA00009457"/>
    </source>
</evidence>
<sequence length="681" mass="76621">MGNCNLHSWLSSEGFCSFQKPRQDSQRQTSMAGCWCEDRGGAVSRRMSREGEAQSSTALCEPWEGRARRLEESRESQDSRKMTPWKPEKASRSRTLSLISVQGSSELQGHAPRPMQLPPRSEEAPRSCAPWCAVQEPNGDFASAKELREKPRRPSPSRAEGQGVTEVEPQRGCLMRCVWAIAQQPETKVLLPLYWYRRRCQMACALFVAVFFAAVGGVLFFASRTVHEVIVPYTKNDAEKVFSLEQDIDGDVLVYYDLPQVNMNQRGFIESKDSRVVTTFGSRVVCEASDTKDWARLRRAGDPSFLARIEAVPTADLAPCGLVALSMFTDSFVFYKSLSDSSDSWEKLEADESDVALPADATAYQKKIHGPSSGWSGLEIGGANSWLTPGSFYEHWKVWYRTPASPHVRNLWAVIRGGLSKGVYKVSFSENSPIWEDWGVPEKLIVISGKHSLGNKGALRCLGTVCLCLAGAEVLCVLLFAAFMPVRSTSSAGSYKLLHSIFLIQRSSIEQGLYQRLKKDLLRRMRRKKRELDVKEKLRLLQGAMDEYDSQVRDLQPFFVSNPERDRAERRLSELQWGIGDTPEAKEMQSRWKMEKMRRAPQRQSKGISVSLSPGLRLMFRPPGFGNFQVYSRRQVGPMHNPNEVSVAMFNDGKVMDVYNKKPSPPLIKFQPTVGIDISTG</sequence>
<dbReference type="EMBL" id="CAJNNW010036479">
    <property type="protein sequence ID" value="CAE8734784.1"/>
    <property type="molecule type" value="Genomic_DNA"/>
</dbReference>
<dbReference type="PANTHER" id="PTHR10926:SF0">
    <property type="entry name" value="CDC50, ISOFORM A"/>
    <property type="match status" value="1"/>
</dbReference>
<dbReference type="Proteomes" id="UP000626109">
    <property type="component" value="Unassembled WGS sequence"/>
</dbReference>
<comment type="similarity">
    <text evidence="2">Belongs to the CDC50/LEM3 family.</text>
</comment>
<organism evidence="8 9">
    <name type="scientific">Polarella glacialis</name>
    <name type="common">Dinoflagellate</name>
    <dbReference type="NCBI Taxonomy" id="89957"/>
    <lineage>
        <taxon>Eukaryota</taxon>
        <taxon>Sar</taxon>
        <taxon>Alveolata</taxon>
        <taxon>Dinophyceae</taxon>
        <taxon>Suessiales</taxon>
        <taxon>Suessiaceae</taxon>
        <taxon>Polarella</taxon>
    </lineage>
</organism>
<accession>A0A813LMA4</accession>
<evidence type="ECO:0000256" key="7">
    <source>
        <dbReference type="SAM" id="Phobius"/>
    </source>
</evidence>
<evidence type="ECO:0000256" key="1">
    <source>
        <dbReference type="ARBA" id="ARBA00004141"/>
    </source>
</evidence>
<feature type="compositionally biased region" description="Polar residues" evidence="6">
    <location>
        <begin position="93"/>
        <end position="107"/>
    </location>
</feature>
<dbReference type="InterPro" id="IPR005045">
    <property type="entry name" value="CDC50/LEM3_fam"/>
</dbReference>
<protein>
    <submittedName>
        <fullName evidence="8">Uncharacterized protein</fullName>
    </submittedName>
</protein>